<dbReference type="FunFam" id="1.25.40.10:FF:000344">
    <property type="entry name" value="Pentatricopeptide repeat-containing protein"/>
    <property type="match status" value="1"/>
</dbReference>
<keyword evidence="5" id="KW-1185">Reference proteome</keyword>
<evidence type="ECO:0000256" key="2">
    <source>
        <dbReference type="ARBA" id="ARBA00022737"/>
    </source>
</evidence>
<accession>A0A6J1C2Y8</accession>
<feature type="repeat" description="PPR" evidence="3">
    <location>
        <begin position="677"/>
        <end position="711"/>
    </location>
</feature>
<feature type="domain" description="DYW" evidence="4">
    <location>
        <begin position="892"/>
        <end position="984"/>
    </location>
</feature>
<dbReference type="InterPro" id="IPR002885">
    <property type="entry name" value="PPR_rpt"/>
</dbReference>
<gene>
    <name evidence="6" type="primary">LOC111007464</name>
</gene>
<feature type="repeat" description="PPR" evidence="3">
    <location>
        <begin position="475"/>
        <end position="509"/>
    </location>
</feature>
<feature type="repeat" description="PPR" evidence="3">
    <location>
        <begin position="238"/>
        <end position="272"/>
    </location>
</feature>
<dbReference type="GeneID" id="111007464"/>
<feature type="repeat" description="PPR" evidence="3">
    <location>
        <begin position="167"/>
        <end position="202"/>
    </location>
</feature>
<dbReference type="KEGG" id="mcha:111007464"/>
<dbReference type="RefSeq" id="XP_022135532.1">
    <property type="nucleotide sequence ID" value="XM_022279840.1"/>
</dbReference>
<dbReference type="InterPro" id="IPR032867">
    <property type="entry name" value="DYW_dom"/>
</dbReference>
<sequence>MNQLSLMALAAPPFSCRRHHHPLTIYKTTPKSTFKNSLPSTSSPKSSFSLSVQTHERHPQLSLLEEICKICEAGDLTGALEFLQRDWKKKNNAASDSVQRKEAMGVLLQKCGQLKDVETGRKLDEMLSASSQFSDDFVLNTRLITMYSMCGYPSDSRTVFDRLPSKNLFQWNALVSGYTRNKLYDEAILTFIDLISVTDFQPDNFTLPCLIKACTGKYDIYLGQSVHGMAVKMGLIMDLFVGNAMISLYGKCGLVDEAIKVFDKMPERNLISWNSLICGFSENVFWVEAYGAFRSLLEGADGSIPDGATMVTLLPVCSREGDVDMGMAVHGMAVKLGLVHELMVCNALIDMYSKCGYFSEAEILFCKTGNKNVVSWNSMIGAYSREGYVHETFQLLRKMSMGEERMEVNEVTILNSLPACLKETELLSLRELHGYSLRHWFQYDELINNAFIAAYAKCGSLISAENVFCGMSTKSVNSWNALIGGYAQNGDPRKALDCYFQMACSGFLPEYFSISSLLLACARSGHLQYGKEIHGFVLRNGLEMDSFVAISLLSLYIHCSKPFYARTYFERMEDRNLVCWNTMLSGYSQNKLPNETLSLFRQMLSEGLEPTEIAIVCILGACSQLSNLHLGKEVHCFVLKTHLMEDIFVACSLIDMYAKSGCLEQSQRVFNGLNEKEVASWNVMITGFGVHGQGNEAMVLFEEMQRSDTKPDRFTFLGVLQACCHAGLVSEGLHYLAQMQSLYKIEPKLEHYACVVDMLGRAGQLNEALNLIHEMPKEPDAKMWSSLLSSCKTYGDLEMGEKIAEKLLELEENNVDNYVLLSNLYATAGKWDRVRTVRQKMKDLRLKKDAGCSWIEHRGKIHSFMAGDDSIPDSDEIRERWDRLEKQIMEIGYRPDSSYVLHELEEVEKIKILKGHSEKLAISFGFLKTKEGTTLRICKNLRICRDCHSAAKFISKAAKREIIIRDNKRFHHFKNGFCSCGDYW</sequence>
<protein>
    <submittedName>
        <fullName evidence="6">Pentatricopeptide repeat-containing protein At1g18485</fullName>
    </submittedName>
</protein>
<dbReference type="Pfam" id="PF20431">
    <property type="entry name" value="E_motif"/>
    <property type="match status" value="1"/>
</dbReference>
<dbReference type="Pfam" id="PF01535">
    <property type="entry name" value="PPR"/>
    <property type="match status" value="9"/>
</dbReference>
<evidence type="ECO:0000256" key="1">
    <source>
        <dbReference type="ARBA" id="ARBA00006643"/>
    </source>
</evidence>
<organism evidence="5 6">
    <name type="scientific">Momordica charantia</name>
    <name type="common">Bitter gourd</name>
    <name type="synonym">Balsam pear</name>
    <dbReference type="NCBI Taxonomy" id="3673"/>
    <lineage>
        <taxon>Eukaryota</taxon>
        <taxon>Viridiplantae</taxon>
        <taxon>Streptophyta</taxon>
        <taxon>Embryophyta</taxon>
        <taxon>Tracheophyta</taxon>
        <taxon>Spermatophyta</taxon>
        <taxon>Magnoliopsida</taxon>
        <taxon>eudicotyledons</taxon>
        <taxon>Gunneridae</taxon>
        <taxon>Pentapetalae</taxon>
        <taxon>rosids</taxon>
        <taxon>fabids</taxon>
        <taxon>Cucurbitales</taxon>
        <taxon>Cucurbitaceae</taxon>
        <taxon>Momordiceae</taxon>
        <taxon>Momordica</taxon>
    </lineage>
</organism>
<evidence type="ECO:0000313" key="5">
    <source>
        <dbReference type="Proteomes" id="UP000504603"/>
    </source>
</evidence>
<dbReference type="Pfam" id="PF14432">
    <property type="entry name" value="DYW_deaminase"/>
    <property type="match status" value="1"/>
</dbReference>
<dbReference type="FunFam" id="1.25.40.10:FF:000285">
    <property type="entry name" value="Pentatricopeptide repeat-containing protein, chloroplastic"/>
    <property type="match status" value="1"/>
</dbReference>
<evidence type="ECO:0000259" key="4">
    <source>
        <dbReference type="Pfam" id="PF14432"/>
    </source>
</evidence>
<feature type="repeat" description="PPR" evidence="3">
    <location>
        <begin position="576"/>
        <end position="610"/>
    </location>
</feature>
<name>A0A6J1C2Y8_MOMCH</name>
<dbReference type="GO" id="GO:0008270">
    <property type="term" value="F:zinc ion binding"/>
    <property type="evidence" value="ECO:0007669"/>
    <property type="project" value="InterPro"/>
</dbReference>
<dbReference type="OrthoDB" id="1859983at2759"/>
<dbReference type="Pfam" id="PF13041">
    <property type="entry name" value="PPR_2"/>
    <property type="match status" value="2"/>
</dbReference>
<dbReference type="NCBIfam" id="TIGR00756">
    <property type="entry name" value="PPR"/>
    <property type="match status" value="5"/>
</dbReference>
<comment type="similarity">
    <text evidence="1">Belongs to the PPR family. PCMP-H subfamily.</text>
</comment>
<dbReference type="GO" id="GO:0003723">
    <property type="term" value="F:RNA binding"/>
    <property type="evidence" value="ECO:0007669"/>
    <property type="project" value="InterPro"/>
</dbReference>
<feature type="repeat" description="PPR" evidence="3">
    <location>
        <begin position="372"/>
        <end position="406"/>
    </location>
</feature>
<dbReference type="PANTHER" id="PTHR24015:SF1903">
    <property type="entry name" value="OS05G0305300 PROTEIN"/>
    <property type="match status" value="1"/>
</dbReference>
<keyword evidence="2" id="KW-0677">Repeat</keyword>
<dbReference type="AlphaFoldDB" id="A0A6J1C2Y8"/>
<dbReference type="InterPro" id="IPR011990">
    <property type="entry name" value="TPR-like_helical_dom_sf"/>
</dbReference>
<dbReference type="FunFam" id="1.25.40.10:FF:000366">
    <property type="entry name" value="Pentatricopeptide (PPR) repeat-containing protein"/>
    <property type="match status" value="1"/>
</dbReference>
<evidence type="ECO:0000256" key="3">
    <source>
        <dbReference type="PROSITE-ProRule" id="PRU00708"/>
    </source>
</evidence>
<dbReference type="FunFam" id="1.25.40.10:FF:000361">
    <property type="entry name" value="Pentatricopeptide repeat-containing protein chloroplastic"/>
    <property type="match status" value="2"/>
</dbReference>
<dbReference type="InterPro" id="IPR046960">
    <property type="entry name" value="PPR_At4g14850-like_plant"/>
</dbReference>
<dbReference type="PROSITE" id="PS51375">
    <property type="entry name" value="PPR"/>
    <property type="match status" value="6"/>
</dbReference>
<dbReference type="GO" id="GO:0009451">
    <property type="term" value="P:RNA modification"/>
    <property type="evidence" value="ECO:0007669"/>
    <property type="project" value="InterPro"/>
</dbReference>
<dbReference type="FunFam" id="1.25.40.10:FF:000144">
    <property type="entry name" value="Pentatricopeptide repeat-containing protein, mitochondrial"/>
    <property type="match status" value="1"/>
</dbReference>
<reference evidence="6" key="1">
    <citation type="submission" date="2025-08" db="UniProtKB">
        <authorList>
            <consortium name="RefSeq"/>
        </authorList>
    </citation>
    <scope>IDENTIFICATION</scope>
    <source>
        <strain evidence="6">OHB3-1</strain>
    </source>
</reference>
<dbReference type="InterPro" id="IPR046848">
    <property type="entry name" value="E_motif"/>
</dbReference>
<evidence type="ECO:0000313" key="6">
    <source>
        <dbReference type="RefSeq" id="XP_022135532.1"/>
    </source>
</evidence>
<dbReference type="Proteomes" id="UP000504603">
    <property type="component" value="Unplaced"/>
</dbReference>
<dbReference type="Gene3D" id="1.25.40.10">
    <property type="entry name" value="Tetratricopeptide repeat domain"/>
    <property type="match status" value="5"/>
</dbReference>
<dbReference type="PANTHER" id="PTHR24015">
    <property type="entry name" value="OS07G0578800 PROTEIN-RELATED"/>
    <property type="match status" value="1"/>
</dbReference>
<proteinExistence type="inferred from homology"/>